<keyword evidence="1" id="KW-0328">Glycosyltransferase</keyword>
<dbReference type="InterPro" id="IPR012338">
    <property type="entry name" value="Beta-lactam/transpept-like"/>
</dbReference>
<dbReference type="InterPro" id="IPR050396">
    <property type="entry name" value="Glycosyltr_51/Transpeptidase"/>
</dbReference>
<keyword evidence="4" id="KW-1185">Reference proteome</keyword>
<evidence type="ECO:0000256" key="2">
    <source>
        <dbReference type="ARBA" id="ARBA00022679"/>
    </source>
</evidence>
<dbReference type="EMBL" id="FCOI02000006">
    <property type="protein sequence ID" value="SAK56409.1"/>
    <property type="molecule type" value="Genomic_DNA"/>
</dbReference>
<sequence>MQQASRDVRATAYSWLFKTRYRATQDRRIKRMVELQAYAEIAKSWRALGYPFSSVTPSYAAAIGASGDRPEALAQLVGIVENGGNGLATQRISTLEFAKDTPYETRFTHVSAPAKPLLAPEIATVVQRLLRDVVAGGTAQRLADGIGLGIEMSCRARCV</sequence>
<dbReference type="PANTHER" id="PTHR32282">
    <property type="entry name" value="BINDING PROTEIN TRANSPEPTIDASE, PUTATIVE-RELATED"/>
    <property type="match status" value="1"/>
</dbReference>
<evidence type="ECO:0000313" key="4">
    <source>
        <dbReference type="Proteomes" id="UP000054624"/>
    </source>
</evidence>
<dbReference type="AlphaFoldDB" id="A0A158AFA5"/>
<dbReference type="SUPFAM" id="SSF56601">
    <property type="entry name" value="beta-lactamase/transpeptidase-like"/>
    <property type="match status" value="1"/>
</dbReference>
<evidence type="ECO:0000313" key="3">
    <source>
        <dbReference type="EMBL" id="SAK56409.1"/>
    </source>
</evidence>
<proteinExistence type="predicted"/>
<keyword evidence="2 3" id="KW-0808">Transferase</keyword>
<dbReference type="GO" id="GO:0008955">
    <property type="term" value="F:peptidoglycan glycosyltransferase activity"/>
    <property type="evidence" value="ECO:0007669"/>
    <property type="project" value="TreeGrafter"/>
</dbReference>
<dbReference type="GO" id="GO:0009252">
    <property type="term" value="P:peptidoglycan biosynthetic process"/>
    <property type="evidence" value="ECO:0007669"/>
    <property type="project" value="TreeGrafter"/>
</dbReference>
<evidence type="ECO:0000256" key="1">
    <source>
        <dbReference type="ARBA" id="ARBA00022676"/>
    </source>
</evidence>
<dbReference type="GO" id="GO:0030288">
    <property type="term" value="C:outer membrane-bounded periplasmic space"/>
    <property type="evidence" value="ECO:0007669"/>
    <property type="project" value="TreeGrafter"/>
</dbReference>
<name>A0A158AFA5_9BURK</name>
<protein>
    <submittedName>
        <fullName evidence="3">Glycosyl transferase family protein</fullName>
    </submittedName>
</protein>
<organism evidence="3 4">
    <name type="scientific">Caballeronia temeraria</name>
    <dbReference type="NCBI Taxonomy" id="1777137"/>
    <lineage>
        <taxon>Bacteria</taxon>
        <taxon>Pseudomonadati</taxon>
        <taxon>Pseudomonadota</taxon>
        <taxon>Betaproteobacteria</taxon>
        <taxon>Burkholderiales</taxon>
        <taxon>Burkholderiaceae</taxon>
        <taxon>Caballeronia</taxon>
    </lineage>
</organism>
<reference evidence="4" key="1">
    <citation type="submission" date="2016-01" db="EMBL/GenBank/DDBJ databases">
        <authorList>
            <person name="Peeters Charlotte."/>
        </authorList>
    </citation>
    <scope>NUCLEOTIDE SEQUENCE [LARGE SCALE GENOMIC DNA]</scope>
</reference>
<dbReference type="Proteomes" id="UP000054624">
    <property type="component" value="Unassembled WGS sequence"/>
</dbReference>
<gene>
    <name evidence="3" type="ORF">AWB76_02285</name>
</gene>
<dbReference type="PANTHER" id="PTHR32282:SF24">
    <property type="entry name" value="GLYCOSYL TRANSFERASE FAMILY 51 DOMAIN-CONTAINING PROTEIN"/>
    <property type="match status" value="1"/>
</dbReference>
<accession>A0A158AFA5</accession>
<dbReference type="STRING" id="1777137.AWB76_02285"/>
<dbReference type="Gene3D" id="3.40.710.10">
    <property type="entry name" value="DD-peptidase/beta-lactamase superfamily"/>
    <property type="match status" value="1"/>
</dbReference>